<dbReference type="STRING" id="630390.A0A180G0B2"/>
<dbReference type="Proteomes" id="UP000005240">
    <property type="component" value="Unassembled WGS sequence"/>
</dbReference>
<reference evidence="1" key="1">
    <citation type="submission" date="2009-11" db="EMBL/GenBank/DDBJ databases">
        <authorList>
            <consortium name="The Broad Institute Genome Sequencing Platform"/>
            <person name="Ward D."/>
            <person name="Feldgarden M."/>
            <person name="Earl A."/>
            <person name="Young S.K."/>
            <person name="Zeng Q."/>
            <person name="Koehrsen M."/>
            <person name="Alvarado L."/>
            <person name="Berlin A."/>
            <person name="Bochicchio J."/>
            <person name="Borenstein D."/>
            <person name="Chapman S.B."/>
            <person name="Chen Z."/>
            <person name="Engels R."/>
            <person name="Freedman E."/>
            <person name="Gellesch M."/>
            <person name="Goldberg J."/>
            <person name="Griggs A."/>
            <person name="Gujja S."/>
            <person name="Heilman E."/>
            <person name="Heiman D."/>
            <person name="Hepburn T."/>
            <person name="Howarth C."/>
            <person name="Jen D."/>
            <person name="Larson L."/>
            <person name="Lewis B."/>
            <person name="Mehta T."/>
            <person name="Park D."/>
            <person name="Pearson M."/>
            <person name="Roberts A."/>
            <person name="Saif S."/>
            <person name="Shea T."/>
            <person name="Shenoy N."/>
            <person name="Sisk P."/>
            <person name="Stolte C."/>
            <person name="Sykes S."/>
            <person name="Thomson T."/>
            <person name="Walk T."/>
            <person name="White J."/>
            <person name="Yandava C."/>
            <person name="Izard J."/>
            <person name="Baranova O.V."/>
            <person name="Blanton J.M."/>
            <person name="Tanner A.C."/>
            <person name="Dewhirst F.E."/>
            <person name="Haas B."/>
            <person name="Nusbaum C."/>
            <person name="Birren B."/>
        </authorList>
    </citation>
    <scope>NUCLEOTIDE SEQUENCE [LARGE SCALE GENOMIC DNA]</scope>
    <source>
        <strain evidence="1">1-1 BBBD Race 1</strain>
    </source>
</reference>
<keyword evidence="3" id="KW-1185">Reference proteome</keyword>
<accession>A0A180G0B2</accession>
<gene>
    <name evidence="1" type="ORF">PTTG_30140</name>
</gene>
<reference evidence="1" key="2">
    <citation type="submission" date="2016-05" db="EMBL/GenBank/DDBJ databases">
        <title>Comparative analysis highlights variable genome content of wheat rusts and divergence of the mating loci.</title>
        <authorList>
            <person name="Cuomo C.A."/>
            <person name="Bakkeren G."/>
            <person name="Szabo L."/>
            <person name="Khalil H."/>
            <person name="Joly D."/>
            <person name="Goldberg J."/>
            <person name="Young S."/>
            <person name="Zeng Q."/>
            <person name="Fellers J."/>
        </authorList>
    </citation>
    <scope>NUCLEOTIDE SEQUENCE [LARGE SCALE GENOMIC DNA]</scope>
    <source>
        <strain evidence="1">1-1 BBBD Race 1</strain>
    </source>
</reference>
<dbReference type="EnsemblFungi" id="PTTG_30140-t43_1">
    <property type="protein sequence ID" value="PTTG_30140-t43_1-p1"/>
    <property type="gene ID" value="PTTG_30140"/>
</dbReference>
<evidence type="ECO:0000313" key="3">
    <source>
        <dbReference type="Proteomes" id="UP000005240"/>
    </source>
</evidence>
<reference evidence="2 3" key="3">
    <citation type="journal article" date="2017" name="G3 (Bethesda)">
        <title>Comparative analysis highlights variable genome content of wheat rusts and divergence of the mating loci.</title>
        <authorList>
            <person name="Cuomo C.A."/>
            <person name="Bakkeren G."/>
            <person name="Khalil H.B."/>
            <person name="Panwar V."/>
            <person name="Joly D."/>
            <person name="Linning R."/>
            <person name="Sakthikumar S."/>
            <person name="Song X."/>
            <person name="Adiconis X."/>
            <person name="Fan L."/>
            <person name="Goldberg J.M."/>
            <person name="Levin J.Z."/>
            <person name="Young S."/>
            <person name="Zeng Q."/>
            <person name="Anikster Y."/>
            <person name="Bruce M."/>
            <person name="Wang M."/>
            <person name="Yin C."/>
            <person name="McCallum B."/>
            <person name="Szabo L.J."/>
            <person name="Hulbert S."/>
            <person name="Chen X."/>
            <person name="Fellers J.P."/>
        </authorList>
    </citation>
    <scope>NUCLEOTIDE SEQUENCE</scope>
    <source>
        <strain evidence="2">isolate 1-1 / race 1 (BBBD)</strain>
        <strain evidence="3">Isolate 1-1 / race 1 (BBBD)</strain>
    </source>
</reference>
<reference evidence="2" key="4">
    <citation type="submission" date="2025-05" db="UniProtKB">
        <authorList>
            <consortium name="EnsemblFungi"/>
        </authorList>
    </citation>
    <scope>IDENTIFICATION</scope>
    <source>
        <strain evidence="2">isolate 1-1 / race 1 (BBBD)</strain>
    </source>
</reference>
<dbReference type="VEuPathDB" id="FungiDB:PTTG_30140"/>
<dbReference type="AlphaFoldDB" id="A0A180G0B2"/>
<dbReference type="EMBL" id="ADAS02001953">
    <property type="protein sequence ID" value="OAV86008.1"/>
    <property type="molecule type" value="Genomic_DNA"/>
</dbReference>
<sequence>MADTFAFAAAMQATVQWTLENLLPPKIPGEKKSNAGRPPTYKLKMYYICPQKGHHVAPLKSCKAKSGQKCGFQARFNIFLHLATDSLWVEWFLRHSHKLNTLKDMENTPILKATHNWVCSCVDSGLRWDSIQDLLSSQDLDVLCKTTAAFPEANGVTQDLVCNLVQTRKGTNTPKDQNVFKSLTLWQTQLNNLGWHTFAPALIDLDEFLFCFQSPWQQQMMMVQGTKTIMGNATHSTVKNCFLTQGQKASLYT</sequence>
<evidence type="ECO:0000313" key="2">
    <source>
        <dbReference type="EnsemblFungi" id="PTTG_30140-t43_1-p1"/>
    </source>
</evidence>
<proteinExistence type="predicted"/>
<organism evidence="1">
    <name type="scientific">Puccinia triticina (isolate 1-1 / race 1 (BBBD))</name>
    <name type="common">Brown leaf rust fungus</name>
    <dbReference type="NCBI Taxonomy" id="630390"/>
    <lineage>
        <taxon>Eukaryota</taxon>
        <taxon>Fungi</taxon>
        <taxon>Dikarya</taxon>
        <taxon>Basidiomycota</taxon>
        <taxon>Pucciniomycotina</taxon>
        <taxon>Pucciniomycetes</taxon>
        <taxon>Pucciniales</taxon>
        <taxon>Pucciniaceae</taxon>
        <taxon>Puccinia</taxon>
    </lineage>
</organism>
<protein>
    <submittedName>
        <fullName evidence="1 2">Uncharacterized protein</fullName>
    </submittedName>
</protein>
<feature type="non-terminal residue" evidence="1">
    <location>
        <position position="253"/>
    </location>
</feature>
<name>A0A180G0B2_PUCT1</name>
<evidence type="ECO:0000313" key="1">
    <source>
        <dbReference type="EMBL" id="OAV86008.1"/>
    </source>
</evidence>